<reference evidence="1" key="1">
    <citation type="submission" date="2019-09" db="EMBL/GenBank/DDBJ databases">
        <title>Draft genome information of white flower Hibiscus syriacus.</title>
        <authorList>
            <person name="Kim Y.-M."/>
        </authorList>
    </citation>
    <scope>NUCLEOTIDE SEQUENCE [LARGE SCALE GENOMIC DNA]</scope>
    <source>
        <strain evidence="1">YM2019G1</strain>
    </source>
</reference>
<dbReference type="EMBL" id="VEPZ02000949">
    <property type="protein sequence ID" value="KAE8708037.1"/>
    <property type="molecule type" value="Genomic_DNA"/>
</dbReference>
<dbReference type="Proteomes" id="UP000436088">
    <property type="component" value="Unassembled WGS sequence"/>
</dbReference>
<evidence type="ECO:0000313" key="2">
    <source>
        <dbReference type="Proteomes" id="UP000436088"/>
    </source>
</evidence>
<proteinExistence type="predicted"/>
<protein>
    <submittedName>
        <fullName evidence="1">Uncharacterized protein</fullName>
    </submittedName>
</protein>
<name>A0A6A3AX92_HIBSY</name>
<sequence>MPNSVASKLNKTIVNFFWDSSSRNAIHWLTAARSCSSEKIFVGVKNISKPLSQADDTLTKNFRCVFDEVSVEFWEDFLDFCRTAAHLRGSDVDTCCGSAGVVRQDRLVQWFINDVPLGLYLIKCVLYSIYREPAGIFDSGLVCGATVRFIFEQASYQWGYGLVSLWRKYRRLDG</sequence>
<accession>A0A6A3AX92</accession>
<gene>
    <name evidence="1" type="ORF">F3Y22_tig00110356pilonHSYRG00015</name>
</gene>
<keyword evidence="2" id="KW-1185">Reference proteome</keyword>
<organism evidence="1 2">
    <name type="scientific">Hibiscus syriacus</name>
    <name type="common">Rose of Sharon</name>
    <dbReference type="NCBI Taxonomy" id="106335"/>
    <lineage>
        <taxon>Eukaryota</taxon>
        <taxon>Viridiplantae</taxon>
        <taxon>Streptophyta</taxon>
        <taxon>Embryophyta</taxon>
        <taxon>Tracheophyta</taxon>
        <taxon>Spermatophyta</taxon>
        <taxon>Magnoliopsida</taxon>
        <taxon>eudicotyledons</taxon>
        <taxon>Gunneridae</taxon>
        <taxon>Pentapetalae</taxon>
        <taxon>rosids</taxon>
        <taxon>malvids</taxon>
        <taxon>Malvales</taxon>
        <taxon>Malvaceae</taxon>
        <taxon>Malvoideae</taxon>
        <taxon>Hibiscus</taxon>
    </lineage>
</organism>
<comment type="caution">
    <text evidence="1">The sequence shown here is derived from an EMBL/GenBank/DDBJ whole genome shotgun (WGS) entry which is preliminary data.</text>
</comment>
<evidence type="ECO:0000313" key="1">
    <source>
        <dbReference type="EMBL" id="KAE8708037.1"/>
    </source>
</evidence>
<dbReference type="AlphaFoldDB" id="A0A6A3AX92"/>